<dbReference type="GO" id="GO:0004527">
    <property type="term" value="F:exonuclease activity"/>
    <property type="evidence" value="ECO:0000318"/>
    <property type="project" value="GO_Central"/>
</dbReference>
<protein>
    <recommendedName>
        <fullName evidence="6">Exonuclease domain-containing protein</fullName>
    </recommendedName>
</protein>
<sequence>MAISAAQDFSTVQNHVSDLMKGRIIVGHSLWLDLKTLLLNHPRKDRRDTSEYMPFKRDGKPTALRNLAYLYLGVKIQEGTHCPVEDARAAMAIYQKHKKEWEISIKQQIGSTKKIKEKKQSKPADNKALKPDHAATLSELMRSKKKNKMKKKQQQTNGQQSLEA</sequence>
<evidence type="ECO:0000256" key="3">
    <source>
        <dbReference type="SAM" id="MobiDB-lite"/>
    </source>
</evidence>
<feature type="compositionally biased region" description="Basic residues" evidence="3">
    <location>
        <begin position="143"/>
        <end position="153"/>
    </location>
</feature>
<feature type="compositionally biased region" description="Basic and acidic residues" evidence="3">
    <location>
        <begin position="118"/>
        <end position="133"/>
    </location>
</feature>
<feature type="compositionally biased region" description="Low complexity" evidence="3">
    <location>
        <begin position="154"/>
        <end position="164"/>
    </location>
</feature>
<evidence type="ECO:0000313" key="4">
    <source>
        <dbReference type="EMBL" id="ERN14019.1"/>
    </source>
</evidence>
<dbReference type="InterPro" id="IPR036397">
    <property type="entry name" value="RNaseH_sf"/>
</dbReference>
<dbReference type="GO" id="GO:0005634">
    <property type="term" value="C:nucleus"/>
    <property type="evidence" value="ECO:0000318"/>
    <property type="project" value="GO_Central"/>
</dbReference>
<organism evidence="4 5">
    <name type="scientific">Amborella trichopoda</name>
    <dbReference type="NCBI Taxonomy" id="13333"/>
    <lineage>
        <taxon>Eukaryota</taxon>
        <taxon>Viridiplantae</taxon>
        <taxon>Streptophyta</taxon>
        <taxon>Embryophyta</taxon>
        <taxon>Tracheophyta</taxon>
        <taxon>Spermatophyta</taxon>
        <taxon>Magnoliopsida</taxon>
        <taxon>Amborellales</taxon>
        <taxon>Amborellaceae</taxon>
        <taxon>Amborella</taxon>
    </lineage>
</organism>
<dbReference type="OMA" id="HAGEWES"/>
<dbReference type="Gene3D" id="3.30.420.10">
    <property type="entry name" value="Ribonuclease H-like superfamily/Ribonuclease H"/>
    <property type="match status" value="1"/>
</dbReference>
<evidence type="ECO:0008006" key="6">
    <source>
        <dbReference type="Google" id="ProtNLM"/>
    </source>
</evidence>
<gene>
    <name evidence="4" type="ORF">AMTR_s00021p00196170</name>
</gene>
<dbReference type="Proteomes" id="UP000017836">
    <property type="component" value="Unassembled WGS sequence"/>
</dbReference>
<dbReference type="AlphaFoldDB" id="W1Q0G3"/>
<dbReference type="EMBL" id="KI392560">
    <property type="protein sequence ID" value="ERN14019.1"/>
    <property type="molecule type" value="Genomic_DNA"/>
</dbReference>
<dbReference type="Gramene" id="ERN14019">
    <property type="protein sequence ID" value="ERN14019"/>
    <property type="gene ID" value="AMTR_s00021p00196170"/>
</dbReference>
<dbReference type="GO" id="GO:0006396">
    <property type="term" value="P:RNA processing"/>
    <property type="evidence" value="ECO:0000318"/>
    <property type="project" value="GO_Central"/>
</dbReference>
<dbReference type="InterPro" id="IPR047021">
    <property type="entry name" value="REXO1/3/4-like"/>
</dbReference>
<evidence type="ECO:0000256" key="1">
    <source>
        <dbReference type="ARBA" id="ARBA00022722"/>
    </source>
</evidence>
<keyword evidence="5" id="KW-1185">Reference proteome</keyword>
<reference evidence="5" key="1">
    <citation type="journal article" date="2013" name="Science">
        <title>The Amborella genome and the evolution of flowering plants.</title>
        <authorList>
            <consortium name="Amborella Genome Project"/>
        </authorList>
    </citation>
    <scope>NUCLEOTIDE SEQUENCE [LARGE SCALE GENOMIC DNA]</scope>
</reference>
<keyword evidence="2" id="KW-0378">Hydrolase</keyword>
<dbReference type="PANTHER" id="PTHR12801:SF45">
    <property type="entry name" value="RNA EXONUCLEASE 4"/>
    <property type="match status" value="1"/>
</dbReference>
<dbReference type="eggNOG" id="KOG2249">
    <property type="taxonomic scope" value="Eukaryota"/>
</dbReference>
<dbReference type="InterPro" id="IPR012337">
    <property type="entry name" value="RNaseH-like_sf"/>
</dbReference>
<proteinExistence type="predicted"/>
<dbReference type="PANTHER" id="PTHR12801">
    <property type="entry name" value="RNA EXONUCLEASE REXO1 / RECO3 FAMILY MEMBER-RELATED"/>
    <property type="match status" value="1"/>
</dbReference>
<dbReference type="HOGENOM" id="CLU_155501_0_0_1"/>
<accession>W1Q0G3</accession>
<dbReference type="SUPFAM" id="SSF53098">
    <property type="entry name" value="Ribonuclease H-like"/>
    <property type="match status" value="1"/>
</dbReference>
<feature type="region of interest" description="Disordered" evidence="3">
    <location>
        <begin position="112"/>
        <end position="164"/>
    </location>
</feature>
<name>W1Q0G3_AMBTC</name>
<keyword evidence="1" id="KW-0540">Nuclease</keyword>
<evidence type="ECO:0000256" key="2">
    <source>
        <dbReference type="ARBA" id="ARBA00022801"/>
    </source>
</evidence>
<dbReference type="GO" id="GO:0003676">
    <property type="term" value="F:nucleic acid binding"/>
    <property type="evidence" value="ECO:0007669"/>
    <property type="project" value="InterPro"/>
</dbReference>
<evidence type="ECO:0000313" key="5">
    <source>
        <dbReference type="Proteomes" id="UP000017836"/>
    </source>
</evidence>